<evidence type="ECO:0000256" key="5">
    <source>
        <dbReference type="SAM" id="MobiDB-lite"/>
    </source>
</evidence>
<dbReference type="InterPro" id="IPR001763">
    <property type="entry name" value="Rhodanese-like_dom"/>
</dbReference>
<protein>
    <recommendedName>
        <fullName evidence="2">TBC1 domain family member 23</fullName>
    </recommendedName>
</protein>
<dbReference type="AlphaFoldDB" id="A0A0R3T0U5"/>
<dbReference type="InterPro" id="IPR035969">
    <property type="entry name" value="Rab-GAP_TBC_sf"/>
</dbReference>
<dbReference type="GO" id="GO:0099041">
    <property type="term" value="P:vesicle tethering to Golgi"/>
    <property type="evidence" value="ECO:0007669"/>
    <property type="project" value="TreeGrafter"/>
</dbReference>
<keyword evidence="9" id="KW-1185">Reference proteome</keyword>
<evidence type="ECO:0000313" key="8">
    <source>
        <dbReference type="EMBL" id="VDN96325.1"/>
    </source>
</evidence>
<dbReference type="Proteomes" id="UP000278807">
    <property type="component" value="Unassembled WGS sequence"/>
</dbReference>
<comment type="subcellular location">
    <subcellularLocation>
        <location evidence="1">Golgi apparatus</location>
        <location evidence="1">trans-Golgi network</location>
    </subcellularLocation>
</comment>
<evidence type="ECO:0000259" key="7">
    <source>
        <dbReference type="PROSITE" id="PS50206"/>
    </source>
</evidence>
<dbReference type="SMART" id="SM00164">
    <property type="entry name" value="TBC"/>
    <property type="match status" value="1"/>
</dbReference>
<dbReference type="EMBL" id="UZAE01000127">
    <property type="protein sequence ID" value="VDN96325.1"/>
    <property type="molecule type" value="Genomic_DNA"/>
</dbReference>
<reference evidence="8 9" key="2">
    <citation type="submission" date="2018-11" db="EMBL/GenBank/DDBJ databases">
        <authorList>
            <consortium name="Pathogen Informatics"/>
        </authorList>
    </citation>
    <scope>NUCLEOTIDE SEQUENCE [LARGE SCALE GENOMIC DNA]</scope>
</reference>
<evidence type="ECO:0000313" key="9">
    <source>
        <dbReference type="Proteomes" id="UP000278807"/>
    </source>
</evidence>
<gene>
    <name evidence="8" type="ORF">HNAJ_LOCUS466</name>
</gene>
<dbReference type="CDD" id="cd20788">
    <property type="entry name" value="TBC1D23_C-like"/>
    <property type="match status" value="1"/>
</dbReference>
<dbReference type="Gene3D" id="3.40.250.10">
    <property type="entry name" value="Rhodanese-like domain"/>
    <property type="match status" value="1"/>
</dbReference>
<dbReference type="GO" id="GO:0042147">
    <property type="term" value="P:retrograde transport, endosome to Golgi"/>
    <property type="evidence" value="ECO:0007669"/>
    <property type="project" value="InterPro"/>
</dbReference>
<evidence type="ECO:0000256" key="1">
    <source>
        <dbReference type="ARBA" id="ARBA00004601"/>
    </source>
</evidence>
<dbReference type="PANTHER" id="PTHR13297">
    <property type="entry name" value="TBC1 DOMAIN FAMILY MEMBER 23-RELATED"/>
    <property type="match status" value="1"/>
</dbReference>
<evidence type="ECO:0000313" key="10">
    <source>
        <dbReference type="WBParaSite" id="HNAJ_0000046501-mRNA-1"/>
    </source>
</evidence>
<evidence type="ECO:0000256" key="4">
    <source>
        <dbReference type="ARBA" id="ARBA00023034"/>
    </source>
</evidence>
<feature type="domain" description="Rhodanese" evidence="7">
    <location>
        <begin position="403"/>
        <end position="515"/>
    </location>
</feature>
<dbReference type="SUPFAM" id="SSF47923">
    <property type="entry name" value="Ypt/Rab-GAP domain of gyp1p"/>
    <property type="match status" value="1"/>
</dbReference>
<dbReference type="InterPro" id="IPR000195">
    <property type="entry name" value="Rab-GAP-TBC_dom"/>
</dbReference>
<accession>A0A0R3T0U5</accession>
<dbReference type="OrthoDB" id="73307at2759"/>
<dbReference type="SMART" id="SM00450">
    <property type="entry name" value="RHOD"/>
    <property type="match status" value="1"/>
</dbReference>
<feature type="compositionally biased region" description="Polar residues" evidence="5">
    <location>
        <begin position="587"/>
        <end position="611"/>
    </location>
</feature>
<feature type="domain" description="Rab-GAP TBC" evidence="6">
    <location>
        <begin position="44"/>
        <end position="241"/>
    </location>
</feature>
<dbReference type="Pfam" id="PF00566">
    <property type="entry name" value="RabGAP-TBC"/>
    <property type="match status" value="1"/>
</dbReference>
<dbReference type="InterPro" id="IPR036873">
    <property type="entry name" value="Rhodanese-like_dom_sf"/>
</dbReference>
<dbReference type="Gene3D" id="1.10.472.80">
    <property type="entry name" value="Ypt/Rab-GAP domain of gyp1p, domain 3"/>
    <property type="match status" value="1"/>
</dbReference>
<keyword evidence="4" id="KW-0333">Golgi apparatus</keyword>
<reference evidence="10" key="1">
    <citation type="submission" date="2016-04" db="UniProtKB">
        <authorList>
            <consortium name="WormBaseParasite"/>
        </authorList>
    </citation>
    <scope>IDENTIFICATION</scope>
</reference>
<keyword evidence="3" id="KW-0217">Developmental protein</keyword>
<dbReference type="Pfam" id="PF00581">
    <property type="entry name" value="Rhodanese"/>
    <property type="match status" value="1"/>
</dbReference>
<evidence type="ECO:0000259" key="6">
    <source>
        <dbReference type="PROSITE" id="PS50086"/>
    </source>
</evidence>
<dbReference type="InterPro" id="IPR039755">
    <property type="entry name" value="TBC1D23"/>
</dbReference>
<feature type="compositionally biased region" description="Acidic residues" evidence="5">
    <location>
        <begin position="619"/>
        <end position="629"/>
    </location>
</feature>
<dbReference type="PROSITE" id="PS50086">
    <property type="entry name" value="TBC_RABGAP"/>
    <property type="match status" value="1"/>
</dbReference>
<dbReference type="SUPFAM" id="SSF52821">
    <property type="entry name" value="Rhodanese/Cell cycle control phosphatase"/>
    <property type="match status" value="1"/>
</dbReference>
<dbReference type="PANTHER" id="PTHR13297:SF5">
    <property type="entry name" value="TBC1 DOMAIN FAMILY MEMBER 23"/>
    <property type="match status" value="1"/>
</dbReference>
<dbReference type="GO" id="GO:0005802">
    <property type="term" value="C:trans-Golgi network"/>
    <property type="evidence" value="ECO:0007669"/>
    <property type="project" value="TreeGrafter"/>
</dbReference>
<dbReference type="STRING" id="102285.A0A0R3T0U5"/>
<sequence length="812" mass="89624">MASVASDSSFDDFSNSDSWETELEIALLKNAPLAEIKSICYLRRIPSRLRRDFWRLCLRVESTSGGMSSFTDIFDLQCQEQLHSECDNAAAEVLSQLSQIGASETDIIDDPPTSFHLSSVFESILTHFSQTYSIPFVPGNGWIQILSTLYIVLRPSDRDDLYLSFTSVYHRFIASGTRGSHHACNAFRLLLQYHEPELCNFLDSHKLGPEVYAKAWFDSLFACSLSNDALPVMWDYYFLLGEPQFGMFVALILLVNAKDSLMQKENVIGQEVTEDTFSLGDSDECDDEAADSENVIIPLKSRDEILSKLRSLPSPMQPTDLPALVDITRVYACKTPNSFYTHYLSFLFGTPNPGSDDGNHLVDGALTLLVSVEEVLSVAQASTSQHHPPRSLEDIENKDEEEEGVRFLLVDCRPADQYNAGHLATAFYLDTELMLSNPPEFNTSVQALLQTQQRGIASGSLAVGEHIVFMGSGRQAEDRVANMVIAHFLRLNTPYVSMVDGGYAAFHEALGPVEFNRFLVSHDEDLCFICASNRGQAAIRMAQKASHAQGSLSIPRSAPIPPLPSTQPLSVVFSKFSNLLKKSSPSRIPQNNFSNTPAAAQSVQKQTSYRNTAAVFSIDDNDEDDESPEFDLRPNPPGPLPISPSSKGKLVPVVTSLDICQPGQLISLQSCSTMPGVKQSFDCTLIELDEMPSFRGVILVLERSVVVVREREKQLLETLSNLMQKTFLKKSSAPSVNDRTALDGVIEVVFPLTHITKITSKKITPEIITFHCIRPGEDLVSETQEAIRLLIPKAGDAVKVIKAAVFSTNGIS</sequence>
<name>A0A0R3T0U5_RODNA</name>
<proteinExistence type="predicted"/>
<dbReference type="WBParaSite" id="HNAJ_0000046501-mRNA-1">
    <property type="protein sequence ID" value="HNAJ_0000046501-mRNA-1"/>
    <property type="gene ID" value="HNAJ_0000046501"/>
</dbReference>
<evidence type="ECO:0000256" key="3">
    <source>
        <dbReference type="ARBA" id="ARBA00022473"/>
    </source>
</evidence>
<dbReference type="GO" id="GO:0005829">
    <property type="term" value="C:cytosol"/>
    <property type="evidence" value="ECO:0007669"/>
    <property type="project" value="GOC"/>
</dbReference>
<evidence type="ECO:0000256" key="2">
    <source>
        <dbReference type="ARBA" id="ARBA00014207"/>
    </source>
</evidence>
<organism evidence="10">
    <name type="scientific">Rodentolepis nana</name>
    <name type="common">Dwarf tapeworm</name>
    <name type="synonym">Hymenolepis nana</name>
    <dbReference type="NCBI Taxonomy" id="102285"/>
    <lineage>
        <taxon>Eukaryota</taxon>
        <taxon>Metazoa</taxon>
        <taxon>Spiralia</taxon>
        <taxon>Lophotrochozoa</taxon>
        <taxon>Platyhelminthes</taxon>
        <taxon>Cestoda</taxon>
        <taxon>Eucestoda</taxon>
        <taxon>Cyclophyllidea</taxon>
        <taxon>Hymenolepididae</taxon>
        <taxon>Rodentolepis</taxon>
    </lineage>
</organism>
<dbReference type="PROSITE" id="PS50206">
    <property type="entry name" value="RHODANESE_3"/>
    <property type="match status" value="1"/>
</dbReference>
<feature type="region of interest" description="Disordered" evidence="5">
    <location>
        <begin position="583"/>
        <end position="646"/>
    </location>
</feature>